<sequence length="156" mass="17844">MSKRNFSLSEVEYIVIHCSATRENRSYSVEDLLRDHVGRGFVGIGYHYYVTRDGHIHLTRPLDKMGAHVLGYNHCSIGICYEGGLDEHGKPADTRTPEQRVSLLRLIRIVRQYCPLAIVLGHRDLTVDRNGDGRIGPDEWMKNCPCFDARQAYSRI</sequence>
<name>T1DSE7_9PORP</name>
<dbReference type="InterPro" id="IPR036505">
    <property type="entry name" value="Amidase/PGRP_sf"/>
</dbReference>
<dbReference type="Proteomes" id="UP000018031">
    <property type="component" value="Unassembled WGS sequence"/>
</dbReference>
<reference evidence="4 5" key="2">
    <citation type="journal article" date="2013" name="Genome Announc.">
        <title>Draft Genome Sequences of Porphyromonas crevioricanis JCM 15906T and Porphyromonas cansulci JCM 13913T Isolated from a Canine Oral Cavity.</title>
        <authorList>
            <person name="Sakamoto M."/>
            <person name="Tanaka N."/>
            <person name="Shiwa Y."/>
            <person name="Yoshikawa H."/>
            <person name="Ohkuma M."/>
        </authorList>
    </citation>
    <scope>NUCLEOTIDE SEQUENCE [LARGE SCALE GENOMIC DNA]</scope>
    <source>
        <strain evidence="4 5">JCM 15906</strain>
    </source>
</reference>
<dbReference type="SMART" id="SM00701">
    <property type="entry name" value="PGRP"/>
    <property type="match status" value="1"/>
</dbReference>
<dbReference type="Gene3D" id="3.40.80.10">
    <property type="entry name" value="Peptidoglycan recognition protein-like"/>
    <property type="match status" value="1"/>
</dbReference>
<dbReference type="InterPro" id="IPR018247">
    <property type="entry name" value="EF_Hand_1_Ca_BS"/>
</dbReference>
<keyword evidence="4" id="KW-0378">Hydrolase</keyword>
<feature type="domain" description="N-acetylmuramoyl-L-alanine amidase" evidence="2">
    <location>
        <begin position="1"/>
        <end position="134"/>
    </location>
</feature>
<dbReference type="PANTHER" id="PTHR11022">
    <property type="entry name" value="PEPTIDOGLYCAN RECOGNITION PROTEIN"/>
    <property type="match status" value="1"/>
</dbReference>
<evidence type="ECO:0000256" key="1">
    <source>
        <dbReference type="ARBA" id="ARBA00007553"/>
    </source>
</evidence>
<evidence type="ECO:0000313" key="4">
    <source>
        <dbReference type="EMBL" id="GAD05685.1"/>
    </source>
</evidence>
<dbReference type="AlphaFoldDB" id="T1DSE7"/>
<organism evidence="4 5">
    <name type="scientific">Porphyromonas crevioricanis JCM 15906</name>
    <dbReference type="NCBI Taxonomy" id="1305617"/>
    <lineage>
        <taxon>Bacteria</taxon>
        <taxon>Pseudomonadati</taxon>
        <taxon>Bacteroidota</taxon>
        <taxon>Bacteroidia</taxon>
        <taxon>Bacteroidales</taxon>
        <taxon>Porphyromonadaceae</taxon>
        <taxon>Porphyromonas</taxon>
    </lineage>
</organism>
<dbReference type="EC" id="3.5.1.28" evidence="4"/>
<feature type="domain" description="Peptidoglycan recognition protein family" evidence="3">
    <location>
        <begin position="1"/>
        <end position="126"/>
    </location>
</feature>
<dbReference type="PANTHER" id="PTHR11022:SF41">
    <property type="entry name" value="PEPTIDOGLYCAN-RECOGNITION PROTEIN LC-RELATED"/>
    <property type="match status" value="1"/>
</dbReference>
<dbReference type="GO" id="GO:0008745">
    <property type="term" value="F:N-acetylmuramoyl-L-alanine amidase activity"/>
    <property type="evidence" value="ECO:0007669"/>
    <property type="project" value="UniProtKB-EC"/>
</dbReference>
<reference evidence="5" key="1">
    <citation type="journal article" date="2013" name="Genome">
        <title>Draft Genome Sequences of Porphyromonas crevioricanis JCM 15906T and Porphyromonas cansulci JCM 13913T Isolated from a Canine Oral Cavity.</title>
        <authorList>
            <person name="Sakamoto M."/>
            <person name="Tanaka N."/>
            <person name="Shiwa Y."/>
            <person name="Yoshikawa H."/>
            <person name="Ohkuma M."/>
        </authorList>
    </citation>
    <scope>NUCLEOTIDE SEQUENCE [LARGE SCALE GENOMIC DNA]</scope>
    <source>
        <strain evidence="5">JCM 15906</strain>
    </source>
</reference>
<protein>
    <submittedName>
        <fullName evidence="4">N-acetylmuramoyl-L-alanine amidase</fullName>
        <ecNumber evidence="4">3.5.1.28</ecNumber>
    </submittedName>
</protein>
<comment type="similarity">
    <text evidence="1">Belongs to the N-acetylmuramoyl-L-alanine amidase 2 family.</text>
</comment>
<accession>T1DSE7</accession>
<dbReference type="InterPro" id="IPR002502">
    <property type="entry name" value="Amidase_domain"/>
</dbReference>
<dbReference type="SMART" id="SM00644">
    <property type="entry name" value="Ami_2"/>
    <property type="match status" value="1"/>
</dbReference>
<comment type="caution">
    <text evidence="4">The sequence shown here is derived from an EMBL/GenBank/DDBJ whole genome shotgun (WGS) entry which is preliminary data.</text>
</comment>
<dbReference type="EMBL" id="BAOU01000037">
    <property type="protein sequence ID" value="GAD05685.1"/>
    <property type="molecule type" value="Genomic_DNA"/>
</dbReference>
<evidence type="ECO:0000313" key="5">
    <source>
        <dbReference type="Proteomes" id="UP000018031"/>
    </source>
</evidence>
<dbReference type="InterPro" id="IPR006619">
    <property type="entry name" value="PGRP_domain_met/bac"/>
</dbReference>
<dbReference type="SUPFAM" id="SSF55846">
    <property type="entry name" value="N-acetylmuramoyl-L-alanine amidase-like"/>
    <property type="match status" value="1"/>
</dbReference>
<gene>
    <name evidence="4" type="ORF">PORCRE_1390</name>
</gene>
<dbReference type="RefSeq" id="WP_023937930.1">
    <property type="nucleotide sequence ID" value="NZ_BAOU01000037.1"/>
</dbReference>
<dbReference type="FunFam" id="3.40.80.10:FF:000008">
    <property type="entry name" value="N-acetylmuramoyl-L-alanine amidase"/>
    <property type="match status" value="1"/>
</dbReference>
<dbReference type="InterPro" id="IPR015510">
    <property type="entry name" value="PGRP"/>
</dbReference>
<dbReference type="CDD" id="cd06583">
    <property type="entry name" value="PGRP"/>
    <property type="match status" value="1"/>
</dbReference>
<dbReference type="GO" id="GO:0009253">
    <property type="term" value="P:peptidoglycan catabolic process"/>
    <property type="evidence" value="ECO:0007669"/>
    <property type="project" value="InterPro"/>
</dbReference>
<evidence type="ECO:0000259" key="3">
    <source>
        <dbReference type="SMART" id="SM00701"/>
    </source>
</evidence>
<dbReference type="PROSITE" id="PS00018">
    <property type="entry name" value="EF_HAND_1"/>
    <property type="match status" value="1"/>
</dbReference>
<proteinExistence type="inferred from homology"/>
<evidence type="ECO:0000259" key="2">
    <source>
        <dbReference type="SMART" id="SM00644"/>
    </source>
</evidence>
<dbReference type="Pfam" id="PF01510">
    <property type="entry name" value="Amidase_2"/>
    <property type="match status" value="1"/>
</dbReference>
<dbReference type="GO" id="GO:0008270">
    <property type="term" value="F:zinc ion binding"/>
    <property type="evidence" value="ECO:0007669"/>
    <property type="project" value="InterPro"/>
</dbReference>